<dbReference type="PANTHER" id="PTHR12117">
    <property type="entry name" value="HISTONE ACETYLTRANSFERASE COMPLEX"/>
    <property type="match status" value="1"/>
</dbReference>
<sequence>MGGGIYSRIDRLTRFSKAQRNRKYREILQRFSRFFKHVVFLNHMPPIISDSGAECSNSERLSINADYLTDKFSEEFKKTLSGFGVNSQPFPHFSLPQFVSDLSFVRNLASELLSANWHRKENDLYSLDQTLDLANFGEDFPFLHKYRQFLCTTVRDWLMRVSGKVLNDKVALTGSNYKYSDLLLAHDDQLEGRKFAFILYLTPVWREEYGGQLELFSCDDSNCPVTVAKKIYPEENCFNMFEVSPRSWHRVSEVLSEEHSRLSINGWFHSDDVVLSVNPVPHLFSKQKPSMDVTYEEVIQWINPEYIAPEEQRKVRHIFGKKSEIDLAHFLRKELYEAALKELNNYDFELTGPPSKREIGCLREYSLPGDSHLRSLLRLFRSRAMTLLLTQWTGLNLFPVKELMDSSEPDAKRTRKNEEIDIGNADNVNSPVELRSSIMRFTKGCFTMADDQLAADTEKNGFCLDVQLFFCEDKWDDETGGYTSYIAQNEAGELLRVSPAGNSLALVYREPEVFSFVKYVNSRAGDRLFYVLNCSFFGISDTDTSTEDSEETTSEESEDEGTLSGDDFNEDLLKNG</sequence>
<dbReference type="Gene3D" id="2.60.120.620">
    <property type="entry name" value="q2cbj1_9rhob like domain"/>
    <property type="match status" value="2"/>
</dbReference>
<organism evidence="7 8">
    <name type="scientific">Gnathostoma spinigerum</name>
    <dbReference type="NCBI Taxonomy" id="75299"/>
    <lineage>
        <taxon>Eukaryota</taxon>
        <taxon>Metazoa</taxon>
        <taxon>Ecdysozoa</taxon>
        <taxon>Nematoda</taxon>
        <taxon>Chromadorea</taxon>
        <taxon>Rhabditida</taxon>
        <taxon>Spirurina</taxon>
        <taxon>Gnathostomatomorpha</taxon>
        <taxon>Gnathostomatoidea</taxon>
        <taxon>Gnathostomatidae</taxon>
        <taxon>Gnathostoma</taxon>
    </lineage>
</organism>
<dbReference type="InterPro" id="IPR006620">
    <property type="entry name" value="Pro_4_hyd_alph"/>
</dbReference>
<evidence type="ECO:0000256" key="4">
    <source>
        <dbReference type="ARBA" id="ARBA00023002"/>
    </source>
</evidence>
<dbReference type="GO" id="GO:0051213">
    <property type="term" value="F:dioxygenase activity"/>
    <property type="evidence" value="ECO:0007669"/>
    <property type="project" value="UniProtKB-KW"/>
</dbReference>
<comment type="cofactor">
    <cofactor evidence="1">
        <name>L-ascorbate</name>
        <dbReference type="ChEBI" id="CHEBI:38290"/>
    </cofactor>
</comment>
<keyword evidence="3" id="KW-0223">Dioxygenase</keyword>
<evidence type="ECO:0000259" key="6">
    <source>
        <dbReference type="SMART" id="SM00702"/>
    </source>
</evidence>
<keyword evidence="4" id="KW-0560">Oxidoreductase</keyword>
<dbReference type="InterPro" id="IPR019601">
    <property type="entry name" value="Oxoglutarate/Fe-dep_Oase_C"/>
</dbReference>
<dbReference type="InterPro" id="IPR039558">
    <property type="entry name" value="TPA1/OFD1_N"/>
</dbReference>
<dbReference type="SMART" id="SM00702">
    <property type="entry name" value="P4Hc"/>
    <property type="match status" value="1"/>
</dbReference>
<keyword evidence="2" id="KW-0847">Vitamin C</keyword>
<dbReference type="Pfam" id="PF10637">
    <property type="entry name" value="Ofd1_CTDD"/>
    <property type="match status" value="1"/>
</dbReference>
<dbReference type="AlphaFoldDB" id="A0ABD6ECL3"/>
<feature type="domain" description="Prolyl 4-hydroxylase alpha subunit" evidence="6">
    <location>
        <begin position="91"/>
        <end position="269"/>
    </location>
</feature>
<dbReference type="Pfam" id="PF13661">
    <property type="entry name" value="2OG-FeII_Oxy_4"/>
    <property type="match status" value="1"/>
</dbReference>
<dbReference type="GO" id="GO:0016705">
    <property type="term" value="F:oxidoreductase activity, acting on paired donors, with incorporation or reduction of molecular oxygen"/>
    <property type="evidence" value="ECO:0007669"/>
    <property type="project" value="UniProtKB-ARBA"/>
</dbReference>
<keyword evidence="8" id="KW-1185">Reference proteome</keyword>
<name>A0ABD6ECL3_9BILA</name>
<evidence type="ECO:0000256" key="5">
    <source>
        <dbReference type="SAM" id="MobiDB-lite"/>
    </source>
</evidence>
<gene>
    <name evidence="7" type="ORF">AB6A40_003645</name>
</gene>
<evidence type="ECO:0000256" key="2">
    <source>
        <dbReference type="ARBA" id="ARBA00022896"/>
    </source>
</evidence>
<dbReference type="GO" id="GO:0031418">
    <property type="term" value="F:L-ascorbic acid binding"/>
    <property type="evidence" value="ECO:0007669"/>
    <property type="project" value="UniProtKB-KW"/>
</dbReference>
<proteinExistence type="predicted"/>
<evidence type="ECO:0000256" key="1">
    <source>
        <dbReference type="ARBA" id="ARBA00001961"/>
    </source>
</evidence>
<dbReference type="PANTHER" id="PTHR12117:SF0">
    <property type="entry name" value="PROLYL 3-HYDROXYLASE OGFOD1"/>
    <property type="match status" value="1"/>
</dbReference>
<protein>
    <recommendedName>
        <fullName evidence="6">Prolyl 4-hydroxylase alpha subunit domain-containing protein</fullName>
    </recommendedName>
</protein>
<dbReference type="InterPro" id="IPR051842">
    <property type="entry name" value="uS12_prolyl_hydroxylase"/>
</dbReference>
<comment type="caution">
    <text evidence="7">The sequence shown here is derived from an EMBL/GenBank/DDBJ whole genome shotgun (WGS) entry which is preliminary data.</text>
</comment>
<feature type="compositionally biased region" description="Acidic residues" evidence="5">
    <location>
        <begin position="544"/>
        <end position="561"/>
    </location>
</feature>
<evidence type="ECO:0000313" key="8">
    <source>
        <dbReference type="Proteomes" id="UP001608902"/>
    </source>
</evidence>
<dbReference type="Proteomes" id="UP001608902">
    <property type="component" value="Unassembled WGS sequence"/>
</dbReference>
<evidence type="ECO:0000313" key="7">
    <source>
        <dbReference type="EMBL" id="MFH4976936.1"/>
    </source>
</evidence>
<reference evidence="7 8" key="1">
    <citation type="submission" date="2024-08" db="EMBL/GenBank/DDBJ databases">
        <title>Gnathostoma spinigerum genome.</title>
        <authorList>
            <person name="Gonzalez-Bertolin B."/>
            <person name="Monzon S."/>
            <person name="Zaballos A."/>
            <person name="Jimenez P."/>
            <person name="Dekumyoy P."/>
            <person name="Varona S."/>
            <person name="Cuesta I."/>
            <person name="Sumanam S."/>
            <person name="Adisakwattana P."/>
            <person name="Gasser R.B."/>
            <person name="Hernandez-Gonzalez A."/>
            <person name="Young N.D."/>
            <person name="Perteguer M.J."/>
        </authorList>
    </citation>
    <scope>NUCLEOTIDE SEQUENCE [LARGE SCALE GENOMIC DNA]</scope>
    <source>
        <strain evidence="7">AL3</strain>
        <tissue evidence="7">Liver</tissue>
    </source>
</reference>
<evidence type="ECO:0000256" key="3">
    <source>
        <dbReference type="ARBA" id="ARBA00022964"/>
    </source>
</evidence>
<feature type="region of interest" description="Disordered" evidence="5">
    <location>
        <begin position="542"/>
        <end position="576"/>
    </location>
</feature>
<dbReference type="EMBL" id="JBGFUD010001935">
    <property type="protein sequence ID" value="MFH4976936.1"/>
    <property type="molecule type" value="Genomic_DNA"/>
</dbReference>
<accession>A0ABD6ECL3</accession>